<dbReference type="InterPro" id="IPR007474">
    <property type="entry name" value="ApaG_domain"/>
</dbReference>
<evidence type="ECO:0000313" key="3">
    <source>
        <dbReference type="EMBL" id="RYR45014.1"/>
    </source>
</evidence>
<dbReference type="Gramene" id="arahy.Tifrunner.gnm2.ann2.Ah08g358400.1">
    <property type="protein sequence ID" value="arahy.Tifrunner.gnm2.ann2.Ah08g358400.1-CDS"/>
    <property type="gene ID" value="arahy.Tifrunner.gnm2.ann2.Ah08g358400"/>
</dbReference>
<dbReference type="AlphaFoldDB" id="A0A445C260"/>
<accession>A0A445C260</accession>
<dbReference type="PROSITE" id="PS51087">
    <property type="entry name" value="APAG"/>
    <property type="match status" value="1"/>
</dbReference>
<dbReference type="EMBL" id="SDMP01000008">
    <property type="protein sequence ID" value="RYR45014.1"/>
    <property type="molecule type" value="Genomic_DNA"/>
</dbReference>
<dbReference type="NCBIfam" id="NF003967">
    <property type="entry name" value="PRK05461.1"/>
    <property type="match status" value="1"/>
</dbReference>
<dbReference type="InterPro" id="IPR001943">
    <property type="entry name" value="UVR_dom"/>
</dbReference>
<dbReference type="Proteomes" id="UP000289738">
    <property type="component" value="Chromosome A08"/>
</dbReference>
<feature type="domain" description="UVR" evidence="1">
    <location>
        <begin position="72"/>
        <end position="107"/>
    </location>
</feature>
<dbReference type="InterPro" id="IPR036767">
    <property type="entry name" value="ApaG_sf"/>
</dbReference>
<reference evidence="3 4" key="1">
    <citation type="submission" date="2019-01" db="EMBL/GenBank/DDBJ databases">
        <title>Sequencing of cultivated peanut Arachis hypogaea provides insights into genome evolution and oil improvement.</title>
        <authorList>
            <person name="Chen X."/>
        </authorList>
    </citation>
    <scope>NUCLEOTIDE SEQUENCE [LARGE SCALE GENOMIC DNA]</scope>
    <source>
        <strain evidence="4">cv. Fuhuasheng</strain>
        <tissue evidence="3">Leaves</tissue>
    </source>
</reference>
<dbReference type="Gene3D" id="2.60.40.1470">
    <property type="entry name" value="ApaG domain"/>
    <property type="match status" value="1"/>
</dbReference>
<feature type="domain" description="ApaG" evidence="2">
    <location>
        <begin position="150"/>
        <end position="277"/>
    </location>
</feature>
<evidence type="ECO:0000259" key="1">
    <source>
        <dbReference type="PROSITE" id="PS50151"/>
    </source>
</evidence>
<dbReference type="Pfam" id="PF04379">
    <property type="entry name" value="DUF525"/>
    <property type="match status" value="1"/>
</dbReference>
<name>A0A445C260_ARAHY</name>
<dbReference type="PANTHER" id="PTHR47191:SF2">
    <property type="entry name" value="OS05G0170800 PROTEIN"/>
    <property type="match status" value="1"/>
</dbReference>
<dbReference type="SUPFAM" id="SSF46600">
    <property type="entry name" value="C-terminal UvrC-binding domain of UvrB"/>
    <property type="match status" value="1"/>
</dbReference>
<dbReference type="Pfam" id="PF02151">
    <property type="entry name" value="UVR"/>
    <property type="match status" value="2"/>
</dbReference>
<dbReference type="InterPro" id="IPR050718">
    <property type="entry name" value="ApaG-like"/>
</dbReference>
<dbReference type="InterPro" id="IPR036876">
    <property type="entry name" value="UVR_dom_sf"/>
</dbReference>
<dbReference type="OrthoDB" id="2305498at2759"/>
<protein>
    <recommendedName>
        <fullName evidence="5">Protein ApaG</fullName>
    </recommendedName>
</protein>
<dbReference type="PANTHER" id="PTHR47191">
    <property type="entry name" value="OS05G0170800 PROTEIN"/>
    <property type="match status" value="1"/>
</dbReference>
<dbReference type="PROSITE" id="PS50151">
    <property type="entry name" value="UVR"/>
    <property type="match status" value="2"/>
</dbReference>
<dbReference type="SUPFAM" id="SSF110069">
    <property type="entry name" value="ApaG-like"/>
    <property type="match status" value="1"/>
</dbReference>
<feature type="domain" description="UVR" evidence="1">
    <location>
        <begin position="107"/>
        <end position="142"/>
    </location>
</feature>
<sequence length="284" mass="32665">MQLLSINGGCCMELRLPAIFTESKDAFTWRIGEVNWRNRRQGRKCGGMIVACGAKPPEMNGDKVRRSIFCPSHNYAILKHQMEAAAKSEDYKEAARIRDMLKYYEKDMPVLRLRRLLKEAVADERFEDAASYRDELIEIAPHSFQKCFSDATTLGIRVQVRSEYKEDRSIPSKGLYYYAYKVRITNNSTRPVQLLRRHWILTDAHGKSEDVWGLGVVGEQPTIRPGRSFEYSAGFPLKTQNGKMEGDYEMICIDRAFTREFKVAIAPCSLYMLGDYDDNDVNTI</sequence>
<proteinExistence type="predicted"/>
<organism evidence="3 4">
    <name type="scientific">Arachis hypogaea</name>
    <name type="common">Peanut</name>
    <dbReference type="NCBI Taxonomy" id="3818"/>
    <lineage>
        <taxon>Eukaryota</taxon>
        <taxon>Viridiplantae</taxon>
        <taxon>Streptophyta</taxon>
        <taxon>Embryophyta</taxon>
        <taxon>Tracheophyta</taxon>
        <taxon>Spermatophyta</taxon>
        <taxon>Magnoliopsida</taxon>
        <taxon>eudicotyledons</taxon>
        <taxon>Gunneridae</taxon>
        <taxon>Pentapetalae</taxon>
        <taxon>rosids</taxon>
        <taxon>fabids</taxon>
        <taxon>Fabales</taxon>
        <taxon>Fabaceae</taxon>
        <taxon>Papilionoideae</taxon>
        <taxon>50 kb inversion clade</taxon>
        <taxon>dalbergioids sensu lato</taxon>
        <taxon>Dalbergieae</taxon>
        <taxon>Pterocarpus clade</taxon>
        <taxon>Arachis</taxon>
    </lineage>
</organism>
<keyword evidence="4" id="KW-1185">Reference proteome</keyword>
<dbReference type="SMR" id="A0A445C260"/>
<gene>
    <name evidence="3" type="ORF">Ahy_A08g041268</name>
</gene>
<comment type="caution">
    <text evidence="3">The sequence shown here is derived from an EMBL/GenBank/DDBJ whole genome shotgun (WGS) entry which is preliminary data.</text>
</comment>
<evidence type="ECO:0000313" key="4">
    <source>
        <dbReference type="Proteomes" id="UP000289738"/>
    </source>
</evidence>
<evidence type="ECO:0000259" key="2">
    <source>
        <dbReference type="PROSITE" id="PS51087"/>
    </source>
</evidence>
<evidence type="ECO:0008006" key="5">
    <source>
        <dbReference type="Google" id="ProtNLM"/>
    </source>
</evidence>
<dbReference type="STRING" id="3818.A0A445C260"/>